<evidence type="ECO:0000313" key="1">
    <source>
        <dbReference type="EMBL" id="MDG4715872.1"/>
    </source>
</evidence>
<dbReference type="RefSeq" id="WP_278005328.1">
    <property type="nucleotide sequence ID" value="NZ_JARSBN010000004.1"/>
</dbReference>
<name>A0ABT6G1F7_9FLAO</name>
<sequence length="139" mass="16589">MNSIGNKIYNHDTDLDITHKINSMELTNWINHLQYIKKELSNFISICSKELNSKIESPVVIQRFKKKQKENDTLLNALLQYNGARAKIIECEDTECDMVYISEHESYRRSYIYHLDKYRRLKDEFFNSIKGKFTLLKMT</sequence>
<comment type="caution">
    <text evidence="1">The sequence shown here is derived from an EMBL/GenBank/DDBJ whole genome shotgun (WGS) entry which is preliminary data.</text>
</comment>
<dbReference type="EMBL" id="JARSBN010000004">
    <property type="protein sequence ID" value="MDG4715872.1"/>
    <property type="molecule type" value="Genomic_DNA"/>
</dbReference>
<accession>A0ABT6G1F7</accession>
<organism evidence="1 2">
    <name type="scientific">Winogradskyella marincola</name>
    <dbReference type="NCBI Taxonomy" id="3037795"/>
    <lineage>
        <taxon>Bacteria</taxon>
        <taxon>Pseudomonadati</taxon>
        <taxon>Bacteroidota</taxon>
        <taxon>Flavobacteriia</taxon>
        <taxon>Flavobacteriales</taxon>
        <taxon>Flavobacteriaceae</taxon>
        <taxon>Winogradskyella</taxon>
    </lineage>
</organism>
<dbReference type="Proteomes" id="UP001529085">
    <property type="component" value="Unassembled WGS sequence"/>
</dbReference>
<keyword evidence="2" id="KW-1185">Reference proteome</keyword>
<gene>
    <name evidence="1" type="ORF">P7122_08310</name>
</gene>
<protein>
    <submittedName>
        <fullName evidence="1">Uncharacterized protein</fullName>
    </submittedName>
</protein>
<evidence type="ECO:0000313" key="2">
    <source>
        <dbReference type="Proteomes" id="UP001529085"/>
    </source>
</evidence>
<reference evidence="1 2" key="1">
    <citation type="submission" date="2023-03" db="EMBL/GenBank/DDBJ databases">
        <title>Strain YYF002 represents a novel species in the genus Winogradskyella isolated from seawater.</title>
        <authorList>
            <person name="Fu Z.-Y."/>
        </authorList>
    </citation>
    <scope>NUCLEOTIDE SEQUENCE [LARGE SCALE GENOMIC DNA]</scope>
    <source>
        <strain evidence="1 2">YYF002</strain>
    </source>
</reference>
<proteinExistence type="predicted"/>